<gene>
    <name evidence="1" type="ORF">SAMN04488138_105238</name>
</gene>
<dbReference type="EMBL" id="FORY01000005">
    <property type="protein sequence ID" value="SFJ48877.1"/>
    <property type="molecule type" value="Genomic_DNA"/>
</dbReference>
<evidence type="ECO:0000313" key="1">
    <source>
        <dbReference type="EMBL" id="SFJ48877.1"/>
    </source>
</evidence>
<dbReference type="STRING" id="576117.SAMN04488138_105238"/>
<accession>A0A1I3RU80</accession>
<protein>
    <submittedName>
        <fullName evidence="1">AAA domain-containing protein</fullName>
    </submittedName>
</protein>
<dbReference type="SUPFAM" id="SSF52540">
    <property type="entry name" value="P-loop containing nucleoside triphosphate hydrolases"/>
    <property type="match status" value="1"/>
</dbReference>
<proteinExistence type="predicted"/>
<dbReference type="Gene3D" id="3.40.50.300">
    <property type="entry name" value="P-loop containing nucleotide triphosphate hydrolases"/>
    <property type="match status" value="1"/>
</dbReference>
<dbReference type="InterPro" id="IPR008868">
    <property type="entry name" value="TniB"/>
</dbReference>
<organism evidence="1 2">
    <name type="scientific">Celeribacter halophilus</name>
    <dbReference type="NCBI Taxonomy" id="576117"/>
    <lineage>
        <taxon>Bacteria</taxon>
        <taxon>Pseudomonadati</taxon>
        <taxon>Pseudomonadota</taxon>
        <taxon>Alphaproteobacteria</taxon>
        <taxon>Rhodobacterales</taxon>
        <taxon>Roseobacteraceae</taxon>
        <taxon>Celeribacter</taxon>
    </lineage>
</organism>
<dbReference type="InterPro" id="IPR027417">
    <property type="entry name" value="P-loop_NTPase"/>
</dbReference>
<dbReference type="Proteomes" id="UP000183299">
    <property type="component" value="Unassembled WGS sequence"/>
</dbReference>
<evidence type="ECO:0000313" key="2">
    <source>
        <dbReference type="Proteomes" id="UP000183299"/>
    </source>
</evidence>
<keyword evidence="2" id="KW-1185">Reference proteome</keyword>
<dbReference type="GeneID" id="98664897"/>
<reference evidence="1 2" key="1">
    <citation type="submission" date="2016-10" db="EMBL/GenBank/DDBJ databases">
        <authorList>
            <person name="de Groot N.N."/>
        </authorList>
    </citation>
    <scope>NUCLEOTIDE SEQUENCE [LARGE SCALE GENOMIC DNA]</scope>
    <source>
        <strain evidence="1 2">CGMCC 1.8891</strain>
    </source>
</reference>
<name>A0A1I3RU80_9RHOB</name>
<sequence length="322" mass="36314">MKVNKSNPEVRHVIQDIRAAYVPTMAYDRLDEYFDQLLEQRRADLDEGIVSDLRGIVLVGRSGAGKTTAIQELRRRYQNRLVCDGPDGINEMVGLKVPSPATMKFVATAALHAAGYPLVRDRSAAVIWGLVKQQFKLRKTLFMHMDEAQDLAQHQTDKERQAIVNTLKSLMENSQWPVGLLLTGMPGLKSIINQDAQLARRMYPIEIERLSQFAGQDQVLGLVARYCDRAKVQCDDDVRTTEFASRLMHAADYEFGLLAQFIVEALTRALRSDGLEASLCKRHFSEVYFMRTAAMPGLNPFLAEDFTRINPRQCFDDGGDDA</sequence>
<dbReference type="RefSeq" id="WP_066599032.1">
    <property type="nucleotide sequence ID" value="NZ_FORY01000005.1"/>
</dbReference>
<dbReference type="Pfam" id="PF05621">
    <property type="entry name" value="TniB"/>
    <property type="match status" value="1"/>
</dbReference>
<dbReference type="AlphaFoldDB" id="A0A1I3RU80"/>